<dbReference type="InterPro" id="IPR001539">
    <property type="entry name" value="Peptidase_U32"/>
</dbReference>
<gene>
    <name evidence="2" type="ORF">QUV98_05005</name>
</gene>
<dbReference type="Pfam" id="PF12392">
    <property type="entry name" value="DUF3656"/>
    <property type="match status" value="1"/>
</dbReference>
<name>A0ABT7UJM4_9FIRM</name>
<reference evidence="3" key="1">
    <citation type="submission" date="2023-06" db="EMBL/GenBank/DDBJ databases">
        <title>Identification and characterization of horizontal gene transfer across gut microbiota members of farm animals based on homology search.</title>
        <authorList>
            <person name="Zeman M."/>
            <person name="Kubasova T."/>
            <person name="Jahodarova E."/>
            <person name="Nykrynova M."/>
            <person name="Rychlik I."/>
        </authorList>
    </citation>
    <scope>NUCLEOTIDE SEQUENCE [LARGE SCALE GENOMIC DNA]</scope>
    <source>
        <strain evidence="3">ET341</strain>
    </source>
</reference>
<dbReference type="PANTHER" id="PTHR30217:SF10">
    <property type="entry name" value="23S RRNA 5-HYDROXYCYTIDINE C2501 SYNTHASE"/>
    <property type="match status" value="1"/>
</dbReference>
<organism evidence="2 3">
    <name type="scientific">Massilimicrobiota timonensis</name>
    <dbReference type="NCBI Taxonomy" id="1776392"/>
    <lineage>
        <taxon>Bacteria</taxon>
        <taxon>Bacillati</taxon>
        <taxon>Bacillota</taxon>
        <taxon>Erysipelotrichia</taxon>
        <taxon>Erysipelotrichales</taxon>
        <taxon>Erysipelotrichaceae</taxon>
        <taxon>Massilimicrobiota</taxon>
    </lineage>
</organism>
<dbReference type="InterPro" id="IPR020988">
    <property type="entry name" value="Pept_U32_collagenase"/>
</dbReference>
<evidence type="ECO:0000313" key="2">
    <source>
        <dbReference type="EMBL" id="MDM8195672.1"/>
    </source>
</evidence>
<protein>
    <submittedName>
        <fullName evidence="2">U32 family peptidase</fullName>
    </submittedName>
</protein>
<dbReference type="Pfam" id="PF01136">
    <property type="entry name" value="Peptidase_U32"/>
    <property type="match status" value="1"/>
</dbReference>
<dbReference type="PROSITE" id="PS01276">
    <property type="entry name" value="PEPTIDASE_U32"/>
    <property type="match status" value="1"/>
</dbReference>
<dbReference type="RefSeq" id="WP_289527536.1">
    <property type="nucleotide sequence ID" value="NZ_JAUDCK010000012.1"/>
</dbReference>
<sequence>MKKIELLAPAGDKESLIAAVQNGADAIYLGGTLFSARAFAKNFDDEQLQWAIQYAHLYDVKIYVTVNTLFKDAEIDALISYLDKLYEFQVDALIIQDVGLFDIVRTLYPDFEIHMSTQSSIMNHYGVNYFEKCGASRVVLARENTLEDIQSICQNTSIEIEVFVHGAMCVCYSGQCLMSSMIGKRSGNRGQCAQPCRLPYQLLKDDQVLPEKYPFILSPKDMMTIEHVGALIEAGVSSLKIEGRMKRPEYVASVTRAYRQAIDAFYEHKKIDLQPLIHDMKAMFNRNYTLGYLKHDTHLVDGDYSGHRGSIIGEVLYYHKKQKRVGIRLKDTLMQGDSIVFENIDKGRPVNKIYHQKKLVNKAYSNDVIEIEFDYYVDRGLVRKTLDTNVVEKMQQTYQKSPRKVSISMEFEARIYQKARLILKKENLKVTVESQQEVQLAHNTPLEKQRINQQLSKLGSTPFIAEHIQINIDEGISMPIRDINEMRRHATDMLIEKLSHQKIHHHSRQKMSTYSQKSTSQAPQFYILVHSIEQLKTVIQYPFDTIIYPYQERIEKAYEICQKHQKKMIMMTSPVMKDDDIEDVLSSQIYSQIDTILVNDYGAYMAFQDKKLVVGQGLNIYNSYAAHHYHQPYLVSLEMSATEIKHLQVDLTHCLVQIFGKTTNMISEYCPITQYYFGYQNKHCQMCKQGQFALRDRKNEKFDIMVDNKCRMHLLNAHTLFYDQFKQLPVGGFLIAFTNEDQQQVQMVMDDFMQMIYNQQKSHIRQKIKVTSGYFKE</sequence>
<dbReference type="EMBL" id="JAUDCK010000012">
    <property type="protein sequence ID" value="MDM8195672.1"/>
    <property type="molecule type" value="Genomic_DNA"/>
</dbReference>
<comment type="caution">
    <text evidence="2">The sequence shown here is derived from an EMBL/GenBank/DDBJ whole genome shotgun (WGS) entry which is preliminary data.</text>
</comment>
<proteinExistence type="predicted"/>
<dbReference type="Proteomes" id="UP001529275">
    <property type="component" value="Unassembled WGS sequence"/>
</dbReference>
<keyword evidence="3" id="KW-1185">Reference proteome</keyword>
<feature type="domain" description="Peptidase U32 collagenase" evidence="1">
    <location>
        <begin position="384"/>
        <end position="498"/>
    </location>
</feature>
<accession>A0ABT7UJM4</accession>
<evidence type="ECO:0000313" key="3">
    <source>
        <dbReference type="Proteomes" id="UP001529275"/>
    </source>
</evidence>
<evidence type="ECO:0000259" key="1">
    <source>
        <dbReference type="Pfam" id="PF12392"/>
    </source>
</evidence>
<dbReference type="PANTHER" id="PTHR30217">
    <property type="entry name" value="PEPTIDASE U32 FAMILY"/>
    <property type="match status" value="1"/>
</dbReference>
<dbReference type="InterPro" id="IPR051454">
    <property type="entry name" value="RNA/ubiquinone_mod_enzymes"/>
</dbReference>